<dbReference type="KEGG" id="ruv:EC9_25930"/>
<keyword evidence="3" id="KW-1185">Reference proteome</keyword>
<protein>
    <submittedName>
        <fullName evidence="2">Inner membrane protein YiaW</fullName>
    </submittedName>
</protein>
<dbReference type="RefSeq" id="WP_145345611.1">
    <property type="nucleotide sequence ID" value="NZ_CP036261.1"/>
</dbReference>
<keyword evidence="1" id="KW-0472">Membrane</keyword>
<dbReference type="Proteomes" id="UP000319557">
    <property type="component" value="Chromosome"/>
</dbReference>
<feature type="transmembrane region" description="Helical" evidence="1">
    <location>
        <begin position="43"/>
        <end position="67"/>
    </location>
</feature>
<reference evidence="2 3" key="1">
    <citation type="submission" date="2019-02" db="EMBL/GenBank/DDBJ databases">
        <title>Deep-cultivation of Planctomycetes and their phenomic and genomic characterization uncovers novel biology.</title>
        <authorList>
            <person name="Wiegand S."/>
            <person name="Jogler M."/>
            <person name="Boedeker C."/>
            <person name="Pinto D."/>
            <person name="Vollmers J."/>
            <person name="Rivas-Marin E."/>
            <person name="Kohn T."/>
            <person name="Peeters S.H."/>
            <person name="Heuer A."/>
            <person name="Rast P."/>
            <person name="Oberbeckmann S."/>
            <person name="Bunk B."/>
            <person name="Jeske O."/>
            <person name="Meyerdierks A."/>
            <person name="Storesund J.E."/>
            <person name="Kallscheuer N."/>
            <person name="Luecker S."/>
            <person name="Lage O.M."/>
            <person name="Pohl T."/>
            <person name="Merkel B.J."/>
            <person name="Hornburger P."/>
            <person name="Mueller R.-W."/>
            <person name="Bruemmer F."/>
            <person name="Labrenz M."/>
            <person name="Spormann A.M."/>
            <person name="Op den Camp H."/>
            <person name="Overmann J."/>
            <person name="Amann R."/>
            <person name="Jetten M.S.M."/>
            <person name="Mascher T."/>
            <person name="Medema M.H."/>
            <person name="Devos D.P."/>
            <person name="Kaster A.-K."/>
            <person name="Ovreas L."/>
            <person name="Rohde M."/>
            <person name="Galperin M.Y."/>
            <person name="Jogler C."/>
        </authorList>
    </citation>
    <scope>NUCLEOTIDE SEQUENCE [LARGE SCALE GENOMIC DNA]</scope>
    <source>
        <strain evidence="2 3">EC9</strain>
    </source>
</reference>
<feature type="transmembrane region" description="Helical" evidence="1">
    <location>
        <begin position="5"/>
        <end position="23"/>
    </location>
</feature>
<name>A0A517M0L2_9BACT</name>
<dbReference type="PIRSF" id="PIRSF028770">
    <property type="entry name" value="UCP028770"/>
    <property type="match status" value="1"/>
</dbReference>
<evidence type="ECO:0000313" key="3">
    <source>
        <dbReference type="Proteomes" id="UP000319557"/>
    </source>
</evidence>
<dbReference type="EMBL" id="CP036261">
    <property type="protein sequence ID" value="QDS88403.1"/>
    <property type="molecule type" value="Genomic_DNA"/>
</dbReference>
<gene>
    <name evidence="2" type="primary">yiaW_1</name>
    <name evidence="2" type="ORF">EC9_25930</name>
</gene>
<accession>A0A517M0L2</accession>
<proteinExistence type="predicted"/>
<dbReference type="Pfam" id="PF11742">
    <property type="entry name" value="DUF3302"/>
    <property type="match status" value="1"/>
</dbReference>
<dbReference type="OrthoDB" id="5741122at2"/>
<sequence length="117" mass="13362">MFLNYLALCMILIVLVILFYTFIYIHELPYESAKHRNHPQQDAIYVACWLSLFTLHAIWPLVFLWALSHKDDSATAETESGTANHSDLLTRLAQLESRIKEMEQEASGKPAKGARGK</sequence>
<dbReference type="InterPro" id="IPR011223">
    <property type="entry name" value="UCP028770"/>
</dbReference>
<evidence type="ECO:0000256" key="1">
    <source>
        <dbReference type="SAM" id="Phobius"/>
    </source>
</evidence>
<keyword evidence="1" id="KW-1133">Transmembrane helix</keyword>
<dbReference type="AlphaFoldDB" id="A0A517M0L2"/>
<evidence type="ECO:0000313" key="2">
    <source>
        <dbReference type="EMBL" id="QDS88403.1"/>
    </source>
</evidence>
<organism evidence="2 3">
    <name type="scientific">Rosistilla ulvae</name>
    <dbReference type="NCBI Taxonomy" id="1930277"/>
    <lineage>
        <taxon>Bacteria</taxon>
        <taxon>Pseudomonadati</taxon>
        <taxon>Planctomycetota</taxon>
        <taxon>Planctomycetia</taxon>
        <taxon>Pirellulales</taxon>
        <taxon>Pirellulaceae</taxon>
        <taxon>Rosistilla</taxon>
    </lineage>
</organism>
<keyword evidence="1" id="KW-0812">Transmembrane</keyword>